<comment type="caution">
    <text evidence="2">The sequence shown here is derived from an EMBL/GenBank/DDBJ whole genome shotgun (WGS) entry which is preliminary data.</text>
</comment>
<accession>A0A7J0D0N2</accession>
<dbReference type="Proteomes" id="UP000498740">
    <property type="component" value="Unassembled WGS sequence"/>
</dbReference>
<feature type="region of interest" description="Disordered" evidence="1">
    <location>
        <begin position="1"/>
        <end position="20"/>
    </location>
</feature>
<evidence type="ECO:0000313" key="3">
    <source>
        <dbReference type="Proteomes" id="UP000498740"/>
    </source>
</evidence>
<evidence type="ECO:0000256" key="1">
    <source>
        <dbReference type="SAM" id="MobiDB-lite"/>
    </source>
</evidence>
<sequence>MLGVRQGGTRVPRRRPYPVGSQHLTTDLLAEIDGDRAAVTANSRPMGTQEMISPLCFCL</sequence>
<name>A0A7J0D0N2_STRMI</name>
<gene>
    <name evidence="2" type="ORF">Smic_66150</name>
</gene>
<evidence type="ECO:0000313" key="2">
    <source>
        <dbReference type="EMBL" id="GFN08059.1"/>
    </source>
</evidence>
<dbReference type="AlphaFoldDB" id="A0A7J0D0N2"/>
<protein>
    <submittedName>
        <fullName evidence="2">Uncharacterized protein</fullName>
    </submittedName>
</protein>
<reference evidence="2 3" key="1">
    <citation type="submission" date="2020-05" db="EMBL/GenBank/DDBJ databases">
        <title>Whole genome shotgun sequence of Streptomyces microflavus NBRC 13062.</title>
        <authorList>
            <person name="Komaki H."/>
            <person name="Tamura T."/>
        </authorList>
    </citation>
    <scope>NUCLEOTIDE SEQUENCE [LARGE SCALE GENOMIC DNA]</scope>
    <source>
        <strain evidence="2 3">NBRC 13062</strain>
    </source>
</reference>
<proteinExistence type="predicted"/>
<dbReference type="EMBL" id="BLWD01000001">
    <property type="protein sequence ID" value="GFN08059.1"/>
    <property type="molecule type" value="Genomic_DNA"/>
</dbReference>
<organism evidence="2 3">
    <name type="scientific">Streptomyces microflavus</name>
    <name type="common">Streptomyces lipmanii</name>
    <dbReference type="NCBI Taxonomy" id="1919"/>
    <lineage>
        <taxon>Bacteria</taxon>
        <taxon>Bacillati</taxon>
        <taxon>Actinomycetota</taxon>
        <taxon>Actinomycetes</taxon>
        <taxon>Kitasatosporales</taxon>
        <taxon>Streptomycetaceae</taxon>
        <taxon>Streptomyces</taxon>
    </lineage>
</organism>